<evidence type="ECO:0000313" key="2">
    <source>
        <dbReference type="Proteomes" id="UP000887116"/>
    </source>
</evidence>
<keyword evidence="2" id="KW-1185">Reference proteome</keyword>
<evidence type="ECO:0000313" key="1">
    <source>
        <dbReference type="EMBL" id="GFQ94856.1"/>
    </source>
</evidence>
<dbReference type="EMBL" id="BMAO01034223">
    <property type="protein sequence ID" value="GFQ94856.1"/>
    <property type="molecule type" value="Genomic_DNA"/>
</dbReference>
<accession>A0A8X6G312</accession>
<dbReference type="AlphaFoldDB" id="A0A8X6G312"/>
<gene>
    <name evidence="1" type="primary">AVEN_126517_1</name>
    <name evidence="1" type="ORF">TNCT_264221</name>
</gene>
<organism evidence="1 2">
    <name type="scientific">Trichonephila clavata</name>
    <name type="common">Joro spider</name>
    <name type="synonym">Nephila clavata</name>
    <dbReference type="NCBI Taxonomy" id="2740835"/>
    <lineage>
        <taxon>Eukaryota</taxon>
        <taxon>Metazoa</taxon>
        <taxon>Ecdysozoa</taxon>
        <taxon>Arthropoda</taxon>
        <taxon>Chelicerata</taxon>
        <taxon>Arachnida</taxon>
        <taxon>Araneae</taxon>
        <taxon>Araneomorphae</taxon>
        <taxon>Entelegynae</taxon>
        <taxon>Araneoidea</taxon>
        <taxon>Nephilidae</taxon>
        <taxon>Trichonephila</taxon>
    </lineage>
</organism>
<reference evidence="1" key="1">
    <citation type="submission" date="2020-07" db="EMBL/GenBank/DDBJ databases">
        <title>Multicomponent nature underlies the extraordinary mechanical properties of spider dragline silk.</title>
        <authorList>
            <person name="Kono N."/>
            <person name="Nakamura H."/>
            <person name="Mori M."/>
            <person name="Yoshida Y."/>
            <person name="Ohtoshi R."/>
            <person name="Malay A.D."/>
            <person name="Moran D.A.P."/>
            <person name="Tomita M."/>
            <person name="Numata K."/>
            <person name="Arakawa K."/>
        </authorList>
    </citation>
    <scope>NUCLEOTIDE SEQUENCE</scope>
</reference>
<protein>
    <submittedName>
        <fullName evidence="1">Uncharacterized protein</fullName>
    </submittedName>
</protein>
<dbReference type="OrthoDB" id="10396932at2759"/>
<name>A0A8X6G312_TRICU</name>
<sequence length="105" mass="11985">MDSWIENRLLKKTDVVSSNPEIAESTDTDILESAMPSTSSSVQLQPHLPTLPSSNFEQLVYQRKYVNMILVTCRLDLLELGTTRLQMRFFLCNKILANSSLHQQN</sequence>
<comment type="caution">
    <text evidence="1">The sequence shown here is derived from an EMBL/GenBank/DDBJ whole genome shotgun (WGS) entry which is preliminary data.</text>
</comment>
<dbReference type="Proteomes" id="UP000887116">
    <property type="component" value="Unassembled WGS sequence"/>
</dbReference>
<proteinExistence type="predicted"/>